<gene>
    <name evidence="2" type="ORF">Daus18300_008986</name>
</gene>
<feature type="compositionally biased region" description="Basic residues" evidence="1">
    <location>
        <begin position="53"/>
        <end position="76"/>
    </location>
</feature>
<dbReference type="EMBL" id="JAWRVE010000088">
    <property type="protein sequence ID" value="KAL1861310.1"/>
    <property type="molecule type" value="Genomic_DNA"/>
</dbReference>
<evidence type="ECO:0000313" key="3">
    <source>
        <dbReference type="Proteomes" id="UP001583177"/>
    </source>
</evidence>
<keyword evidence="3" id="KW-1185">Reference proteome</keyword>
<evidence type="ECO:0000256" key="1">
    <source>
        <dbReference type="SAM" id="MobiDB-lite"/>
    </source>
</evidence>
<feature type="compositionally biased region" description="Basic residues" evidence="1">
    <location>
        <begin position="88"/>
        <end position="110"/>
    </location>
</feature>
<proteinExistence type="predicted"/>
<sequence length="222" mass="24348">MSDRYGPSSSRRHPRKTSRYESSSDDGQSAVCSEKDGGSDSGRSCVPASTTSSRRRSSSRSHNHHHSHGHSHHRGDHHRDQPRSSPRSSHHSHHRHHQRSRRHSHHHGKKLLGPAATAEDPEKKPRDGSSMALAVRDDEEYYQVQTVPRAAHPASVSDDGEEVYDHRPKPLSHRSRSSHVGGARGAGAQGRQQASDADKGFFMAAAALAVSLIICCGEVDND</sequence>
<protein>
    <submittedName>
        <fullName evidence="2">Uncharacterized protein</fullName>
    </submittedName>
</protein>
<comment type="caution">
    <text evidence="2">The sequence shown here is derived from an EMBL/GenBank/DDBJ whole genome shotgun (WGS) entry which is preliminary data.</text>
</comment>
<feature type="region of interest" description="Disordered" evidence="1">
    <location>
        <begin position="1"/>
        <end position="196"/>
    </location>
</feature>
<dbReference type="Proteomes" id="UP001583177">
    <property type="component" value="Unassembled WGS sequence"/>
</dbReference>
<organism evidence="2 3">
    <name type="scientific">Diaporthe australafricana</name>
    <dbReference type="NCBI Taxonomy" id="127596"/>
    <lineage>
        <taxon>Eukaryota</taxon>
        <taxon>Fungi</taxon>
        <taxon>Dikarya</taxon>
        <taxon>Ascomycota</taxon>
        <taxon>Pezizomycotina</taxon>
        <taxon>Sordariomycetes</taxon>
        <taxon>Sordariomycetidae</taxon>
        <taxon>Diaporthales</taxon>
        <taxon>Diaporthaceae</taxon>
        <taxon>Diaporthe</taxon>
    </lineage>
</organism>
<name>A0ABR3WG20_9PEZI</name>
<reference evidence="2 3" key="1">
    <citation type="journal article" date="2024" name="IMA Fungus">
        <title>IMA Genome - F19 : A genome assembly and annotation guide to empower mycologists, including annotated draft genome sequences of Ceratocystis pirilliformis, Diaporthe australafricana, Fusarium ophioides, Paecilomyces lecythidis, and Sporothrix stenoceras.</title>
        <authorList>
            <person name="Aylward J."/>
            <person name="Wilson A.M."/>
            <person name="Visagie C.M."/>
            <person name="Spraker J."/>
            <person name="Barnes I."/>
            <person name="Buitendag C."/>
            <person name="Ceriani C."/>
            <person name="Del Mar Angel L."/>
            <person name="du Plessis D."/>
            <person name="Fuchs T."/>
            <person name="Gasser K."/>
            <person name="Kramer D."/>
            <person name="Li W."/>
            <person name="Munsamy K."/>
            <person name="Piso A."/>
            <person name="Price J.L."/>
            <person name="Sonnekus B."/>
            <person name="Thomas C."/>
            <person name="van der Nest A."/>
            <person name="van Dijk A."/>
            <person name="van Heerden A."/>
            <person name="van Vuuren N."/>
            <person name="Yilmaz N."/>
            <person name="Duong T.A."/>
            <person name="van der Merwe N.A."/>
            <person name="Wingfield M.J."/>
            <person name="Wingfield B.D."/>
        </authorList>
    </citation>
    <scope>NUCLEOTIDE SEQUENCE [LARGE SCALE GENOMIC DNA]</scope>
    <source>
        <strain evidence="2 3">CMW 18300</strain>
    </source>
</reference>
<accession>A0ABR3WG20</accession>
<evidence type="ECO:0000313" key="2">
    <source>
        <dbReference type="EMBL" id="KAL1861310.1"/>
    </source>
</evidence>